<evidence type="ECO:0000313" key="3">
    <source>
        <dbReference type="Proteomes" id="UP000492820"/>
    </source>
</evidence>
<name>A0A068X0M6_ECHGR</name>
<reference evidence="4" key="3">
    <citation type="submission" date="2020-10" db="UniProtKB">
        <authorList>
            <consortium name="WormBaseParasite"/>
        </authorList>
    </citation>
    <scope>IDENTIFICATION</scope>
</reference>
<gene>
    <name evidence="2" type="ORF">EgrG_002041700</name>
</gene>
<evidence type="ECO:0000313" key="4">
    <source>
        <dbReference type="WBParaSite" id="EgrG_002041700"/>
    </source>
</evidence>
<dbReference type="EMBL" id="LK028591">
    <property type="protein sequence ID" value="CDS23464.1"/>
    <property type="molecule type" value="Genomic_DNA"/>
</dbReference>
<sequence length="105" mass="11479">MKSWTERSPTLEKNKTSTPAPPEVHTVFEGGRLTVTILTEPSAPFGPSTGTAVSRSHFDTGWRAKRLPVSASSHTHSPLLVHPFLRLPDCRSVCPPPCLIRLSHS</sequence>
<organism evidence="2">
    <name type="scientific">Echinococcus granulosus</name>
    <name type="common">Hydatid tapeworm</name>
    <dbReference type="NCBI Taxonomy" id="6210"/>
    <lineage>
        <taxon>Eukaryota</taxon>
        <taxon>Metazoa</taxon>
        <taxon>Spiralia</taxon>
        <taxon>Lophotrochozoa</taxon>
        <taxon>Platyhelminthes</taxon>
        <taxon>Cestoda</taxon>
        <taxon>Eucestoda</taxon>
        <taxon>Cyclophyllidea</taxon>
        <taxon>Taeniidae</taxon>
        <taxon>Echinococcus</taxon>
        <taxon>Echinococcus granulosus group</taxon>
    </lineage>
</organism>
<reference evidence="2" key="2">
    <citation type="submission" date="2014-06" db="EMBL/GenBank/DDBJ databases">
        <authorList>
            <person name="Aslett M."/>
        </authorList>
    </citation>
    <scope>NUCLEOTIDE SEQUENCE</scope>
</reference>
<dbReference type="Proteomes" id="UP000492820">
    <property type="component" value="Unassembled WGS sequence"/>
</dbReference>
<accession>A0A068X0M6</accession>
<protein>
    <submittedName>
        <fullName evidence="2 4">Uncharacterized protein</fullName>
    </submittedName>
</protein>
<dbReference type="WBParaSite" id="EgrG_002041700">
    <property type="protein sequence ID" value="EgrG_002041700"/>
    <property type="gene ID" value="EgrG_002041700"/>
</dbReference>
<evidence type="ECO:0000256" key="1">
    <source>
        <dbReference type="SAM" id="MobiDB-lite"/>
    </source>
</evidence>
<dbReference type="AlphaFoldDB" id="A0A068X0M6"/>
<evidence type="ECO:0000313" key="2">
    <source>
        <dbReference type="EMBL" id="CDS23464.1"/>
    </source>
</evidence>
<proteinExistence type="predicted"/>
<feature type="region of interest" description="Disordered" evidence="1">
    <location>
        <begin position="1"/>
        <end position="25"/>
    </location>
</feature>
<reference evidence="2 3" key="1">
    <citation type="journal article" date="2013" name="Nature">
        <title>The genomes of four tapeworm species reveal adaptations to parasitism.</title>
        <authorList>
            <person name="Tsai I.J."/>
            <person name="Zarowiecki M."/>
            <person name="Holroyd N."/>
            <person name="Garciarrubio A."/>
            <person name="Sanchez-Flores A."/>
            <person name="Brooks K.L."/>
            <person name="Tracey A."/>
            <person name="Bobes R.J."/>
            <person name="Fragoso G."/>
            <person name="Sciutto E."/>
            <person name="Aslett M."/>
            <person name="Beasley H."/>
            <person name="Bennett H.M."/>
            <person name="Cai J."/>
            <person name="Camicia F."/>
            <person name="Clark R."/>
            <person name="Cucher M."/>
            <person name="De Silva N."/>
            <person name="Day T.A."/>
            <person name="Deplazes P."/>
            <person name="Estrada K."/>
            <person name="Fernandez C."/>
            <person name="Holland P.W."/>
            <person name="Hou J."/>
            <person name="Hu S."/>
            <person name="Huckvale T."/>
            <person name="Hung S.S."/>
            <person name="Kamenetzky L."/>
            <person name="Keane J.A."/>
            <person name="Kiss F."/>
            <person name="Koziol U."/>
            <person name="Lambert O."/>
            <person name="Liu K."/>
            <person name="Luo X."/>
            <person name="Luo Y."/>
            <person name="Macchiaroli N."/>
            <person name="Nichol S."/>
            <person name="Paps J."/>
            <person name="Parkinson J."/>
            <person name="Pouchkina-Stantcheva N."/>
            <person name="Riddiford N."/>
            <person name="Rosenzvit M."/>
            <person name="Salinas G."/>
            <person name="Wasmuth J.D."/>
            <person name="Zamanian M."/>
            <person name="Zheng Y."/>
            <person name="Cai X."/>
            <person name="Soberon X."/>
            <person name="Olson P.D."/>
            <person name="Laclette J.P."/>
            <person name="Brehm K."/>
            <person name="Berriman M."/>
            <person name="Garciarrubio A."/>
            <person name="Bobes R.J."/>
            <person name="Fragoso G."/>
            <person name="Sanchez-Flores A."/>
            <person name="Estrada K."/>
            <person name="Cevallos M.A."/>
            <person name="Morett E."/>
            <person name="Gonzalez V."/>
            <person name="Portillo T."/>
            <person name="Ochoa-Leyva A."/>
            <person name="Jose M.V."/>
            <person name="Sciutto E."/>
            <person name="Landa A."/>
            <person name="Jimenez L."/>
            <person name="Valdes V."/>
            <person name="Carrero J.C."/>
            <person name="Larralde C."/>
            <person name="Morales-Montor J."/>
            <person name="Limon-Lason J."/>
            <person name="Soberon X."/>
            <person name="Laclette J.P."/>
        </authorList>
    </citation>
    <scope>NUCLEOTIDE SEQUENCE [LARGE SCALE GENOMIC DNA]</scope>
</reference>